<keyword evidence="2" id="KW-1185">Reference proteome</keyword>
<organism evidence="1 2">
    <name type="scientific">Devosia rhizoryzae</name>
    <dbReference type="NCBI Taxonomy" id="2774137"/>
    <lineage>
        <taxon>Bacteria</taxon>
        <taxon>Pseudomonadati</taxon>
        <taxon>Pseudomonadota</taxon>
        <taxon>Alphaproteobacteria</taxon>
        <taxon>Hyphomicrobiales</taxon>
        <taxon>Devosiaceae</taxon>
        <taxon>Devosia</taxon>
    </lineage>
</organism>
<protein>
    <recommendedName>
        <fullName evidence="3">Transposase</fullName>
    </recommendedName>
</protein>
<dbReference type="Proteomes" id="UP000595857">
    <property type="component" value="Chromosome"/>
</dbReference>
<evidence type="ECO:0008006" key="3">
    <source>
        <dbReference type="Google" id="ProtNLM"/>
    </source>
</evidence>
<reference evidence="1 2" key="1">
    <citation type="submission" date="2021-01" db="EMBL/GenBank/DDBJ databases">
        <title>Genome seq and assembly of Devosia sp. LEGU1.</title>
        <authorList>
            <person name="Chhetri G."/>
        </authorList>
    </citation>
    <scope>NUCLEOTIDE SEQUENCE [LARGE SCALE GENOMIC DNA]</scope>
    <source>
        <strain evidence="1 2">LEGU1</strain>
    </source>
</reference>
<evidence type="ECO:0000313" key="2">
    <source>
        <dbReference type="Proteomes" id="UP000595857"/>
    </source>
</evidence>
<dbReference type="EMBL" id="CP068046">
    <property type="protein sequence ID" value="QQR39431.1"/>
    <property type="molecule type" value="Genomic_DNA"/>
</dbReference>
<sequence>MTKYLLIAEHQVPKGKRALLLFVHQLHLCAGVIEHRYDGRLVRRLPEHPQPTHLVSTICQLMSGQSLDGDLHVVLDKGAYWPDAFPVLLNGKSNYSHV</sequence>
<proteinExistence type="predicted"/>
<name>A0ABX7CBV4_9HYPH</name>
<accession>A0ABX7CBV4</accession>
<gene>
    <name evidence="1" type="ORF">JI748_17225</name>
</gene>
<dbReference type="RefSeq" id="WP_201633561.1">
    <property type="nucleotide sequence ID" value="NZ_CP068046.1"/>
</dbReference>
<evidence type="ECO:0000313" key="1">
    <source>
        <dbReference type="EMBL" id="QQR39431.1"/>
    </source>
</evidence>